<dbReference type="Proteomes" id="UP000765509">
    <property type="component" value="Unassembled WGS sequence"/>
</dbReference>
<proteinExistence type="predicted"/>
<evidence type="ECO:0000313" key="2">
    <source>
        <dbReference type="EMBL" id="MBW0557026.1"/>
    </source>
</evidence>
<keyword evidence="3" id="KW-1185">Reference proteome</keyword>
<dbReference type="EMBL" id="AVOT02064703">
    <property type="protein sequence ID" value="MBW0557026.1"/>
    <property type="molecule type" value="Genomic_DNA"/>
</dbReference>
<feature type="region of interest" description="Disordered" evidence="1">
    <location>
        <begin position="138"/>
        <end position="159"/>
    </location>
</feature>
<reference evidence="2" key="1">
    <citation type="submission" date="2021-03" db="EMBL/GenBank/DDBJ databases">
        <title>Draft genome sequence of rust myrtle Austropuccinia psidii MF-1, a brazilian biotype.</title>
        <authorList>
            <person name="Quecine M.C."/>
            <person name="Pachon D.M.R."/>
            <person name="Bonatelli M.L."/>
            <person name="Correr F.H."/>
            <person name="Franceschini L.M."/>
            <person name="Leite T.F."/>
            <person name="Margarido G.R.A."/>
            <person name="Almeida C.A."/>
            <person name="Ferrarezi J.A."/>
            <person name="Labate C.A."/>
        </authorList>
    </citation>
    <scope>NUCLEOTIDE SEQUENCE</scope>
    <source>
        <strain evidence="2">MF-1</strain>
    </source>
</reference>
<protein>
    <submittedName>
        <fullName evidence="2">Uncharacterized protein</fullName>
    </submittedName>
</protein>
<gene>
    <name evidence="2" type="ORF">O181_096741</name>
</gene>
<evidence type="ECO:0000313" key="3">
    <source>
        <dbReference type="Proteomes" id="UP000765509"/>
    </source>
</evidence>
<accession>A0A9Q3J803</accession>
<dbReference type="AlphaFoldDB" id="A0A9Q3J803"/>
<comment type="caution">
    <text evidence="2">The sequence shown here is derived from an EMBL/GenBank/DDBJ whole genome shotgun (WGS) entry which is preliminary data.</text>
</comment>
<sequence length="159" mass="18213">MVMTPNFLFSLFRQFSHWTLLVFLLTQRLKYIFFKMSSNSPIYSSTFLKAIKPFSIEEFEELVFGTLLTPIKRLMWEWVTSMTPPSTPALANYSVSSTRAPSPEEEPPSEALAFYTFINGDYLPKLFVDDPKLFLSGPISNPQDSERPVGHTYALQPRG</sequence>
<organism evidence="2 3">
    <name type="scientific">Austropuccinia psidii MF-1</name>
    <dbReference type="NCBI Taxonomy" id="1389203"/>
    <lineage>
        <taxon>Eukaryota</taxon>
        <taxon>Fungi</taxon>
        <taxon>Dikarya</taxon>
        <taxon>Basidiomycota</taxon>
        <taxon>Pucciniomycotina</taxon>
        <taxon>Pucciniomycetes</taxon>
        <taxon>Pucciniales</taxon>
        <taxon>Sphaerophragmiaceae</taxon>
        <taxon>Austropuccinia</taxon>
    </lineage>
</organism>
<feature type="region of interest" description="Disordered" evidence="1">
    <location>
        <begin position="88"/>
        <end position="107"/>
    </location>
</feature>
<name>A0A9Q3J803_9BASI</name>
<evidence type="ECO:0000256" key="1">
    <source>
        <dbReference type="SAM" id="MobiDB-lite"/>
    </source>
</evidence>